<dbReference type="SUPFAM" id="SSF52540">
    <property type="entry name" value="P-loop containing nucleoside triphosphate hydrolases"/>
    <property type="match status" value="2"/>
</dbReference>
<dbReference type="InterPro" id="IPR013083">
    <property type="entry name" value="Znf_RING/FYVE/PHD"/>
</dbReference>
<dbReference type="InterPro" id="IPR000330">
    <property type="entry name" value="SNF2_N"/>
</dbReference>
<evidence type="ECO:0000256" key="3">
    <source>
        <dbReference type="ARBA" id="ARBA00022771"/>
    </source>
</evidence>
<evidence type="ECO:0000259" key="9">
    <source>
        <dbReference type="PROSITE" id="PS50089"/>
    </source>
</evidence>
<dbReference type="InterPro" id="IPR027417">
    <property type="entry name" value="P-loop_NTPase"/>
</dbReference>
<dbReference type="InterPro" id="IPR038718">
    <property type="entry name" value="SNF2-like_sf"/>
</dbReference>
<dbReference type="PROSITE" id="PS50089">
    <property type="entry name" value="ZF_RING_2"/>
    <property type="match status" value="1"/>
</dbReference>
<dbReference type="InterPro" id="IPR049730">
    <property type="entry name" value="SNF2/RAD54-like_C"/>
</dbReference>
<keyword evidence="2" id="KW-0547">Nucleotide-binding</keyword>
<dbReference type="GO" id="GO:0006974">
    <property type="term" value="P:DNA damage response"/>
    <property type="evidence" value="ECO:0007669"/>
    <property type="project" value="TreeGrafter"/>
</dbReference>
<evidence type="ECO:0000256" key="2">
    <source>
        <dbReference type="ARBA" id="ARBA00022741"/>
    </source>
</evidence>
<dbReference type="PROSITE" id="PS51192">
    <property type="entry name" value="HELICASE_ATP_BIND_1"/>
    <property type="match status" value="1"/>
</dbReference>
<dbReference type="PROSITE" id="PS51194">
    <property type="entry name" value="HELICASE_CTER"/>
    <property type="match status" value="1"/>
</dbReference>
<dbReference type="Pfam" id="PF00176">
    <property type="entry name" value="SNF2-rel_dom"/>
    <property type="match status" value="1"/>
</dbReference>
<dbReference type="InterPro" id="IPR014001">
    <property type="entry name" value="Helicase_ATP-bd"/>
</dbReference>
<dbReference type="GO" id="GO:0061630">
    <property type="term" value="F:ubiquitin protein ligase activity"/>
    <property type="evidence" value="ECO:0007669"/>
    <property type="project" value="TreeGrafter"/>
</dbReference>
<evidence type="ECO:0000259" key="10">
    <source>
        <dbReference type="PROSITE" id="PS51192"/>
    </source>
</evidence>
<dbReference type="VEuPathDB" id="FungiDB:BON22_2336"/>
<dbReference type="GO" id="GO:0016787">
    <property type="term" value="F:hydrolase activity"/>
    <property type="evidence" value="ECO:0007669"/>
    <property type="project" value="UniProtKB-KW"/>
</dbReference>
<dbReference type="Pfam" id="PF26021">
    <property type="entry name" value="Ferritin_C144_05"/>
    <property type="match status" value="1"/>
</dbReference>
<dbReference type="InterPro" id="IPR001841">
    <property type="entry name" value="Znf_RING"/>
</dbReference>
<accession>A0A1V2L652</accession>
<dbReference type="STRING" id="36022.A0A1V2L652"/>
<dbReference type="Pfam" id="PF00271">
    <property type="entry name" value="Helicase_C"/>
    <property type="match status" value="1"/>
</dbReference>
<reference evidence="13" key="1">
    <citation type="journal article" date="2017" name="Genome Announc.">
        <title>Genome sequences of Cyberlindnera fabianii 65, Pichia kudriavzevii 129, and Saccharomyces cerevisiae 131 isolated from fermented masau fruits in Zimbabwe.</title>
        <authorList>
            <person name="van Rijswijck I.M.H."/>
            <person name="Derks M.F.L."/>
            <person name="Abee T."/>
            <person name="de Ridder D."/>
            <person name="Smid E.J."/>
        </authorList>
    </citation>
    <scope>NUCLEOTIDE SEQUENCE [LARGE SCALE GENOMIC DNA]</scope>
    <source>
        <strain evidence="13">65</strain>
    </source>
</reference>
<proteinExistence type="predicted"/>
<dbReference type="PROSITE" id="PS00518">
    <property type="entry name" value="ZF_RING_1"/>
    <property type="match status" value="1"/>
</dbReference>
<feature type="domain" description="Helicase ATP-binding" evidence="10">
    <location>
        <begin position="336"/>
        <end position="581"/>
    </location>
</feature>
<dbReference type="PANTHER" id="PTHR45865:SF1">
    <property type="entry name" value="E3 UBIQUITIN-PROTEIN LIGASE SHPRH"/>
    <property type="match status" value="1"/>
</dbReference>
<dbReference type="Gene3D" id="3.30.40.10">
    <property type="entry name" value="Zinc/RING finger domain, C3HC4 (zinc finger)"/>
    <property type="match status" value="1"/>
</dbReference>
<dbReference type="GO" id="GO:0005634">
    <property type="term" value="C:nucleus"/>
    <property type="evidence" value="ECO:0007669"/>
    <property type="project" value="TreeGrafter"/>
</dbReference>
<evidence type="ECO:0000256" key="8">
    <source>
        <dbReference type="SAM" id="Coils"/>
    </source>
</evidence>
<keyword evidence="12" id="KW-0347">Helicase</keyword>
<keyword evidence="8" id="KW-0175">Coiled coil</keyword>
<dbReference type="GO" id="GO:0004386">
    <property type="term" value="F:helicase activity"/>
    <property type="evidence" value="ECO:0007669"/>
    <property type="project" value="UniProtKB-KW"/>
</dbReference>
<protein>
    <submittedName>
        <fullName evidence="12">Putative ATP-dependent helicase IRC20</fullName>
    </submittedName>
</protein>
<keyword evidence="13" id="KW-1185">Reference proteome</keyword>
<comment type="caution">
    <text evidence="12">The sequence shown here is derived from an EMBL/GenBank/DDBJ whole genome shotgun (WGS) entry which is preliminary data.</text>
</comment>
<dbReference type="SUPFAM" id="SSF57850">
    <property type="entry name" value="RING/U-box"/>
    <property type="match status" value="1"/>
</dbReference>
<dbReference type="InterPro" id="IPR001650">
    <property type="entry name" value="Helicase_C-like"/>
</dbReference>
<dbReference type="InterPro" id="IPR059033">
    <property type="entry name" value="C144_05_dom"/>
</dbReference>
<dbReference type="SMART" id="SM00487">
    <property type="entry name" value="DEXDc"/>
    <property type="match status" value="1"/>
</dbReference>
<evidence type="ECO:0000313" key="13">
    <source>
        <dbReference type="Proteomes" id="UP000189513"/>
    </source>
</evidence>
<dbReference type="GO" id="GO:0008270">
    <property type="term" value="F:zinc ion binding"/>
    <property type="evidence" value="ECO:0007669"/>
    <property type="project" value="UniProtKB-KW"/>
</dbReference>
<keyword evidence="5" id="KW-0862">Zinc</keyword>
<dbReference type="OMA" id="KAVFFCA"/>
<dbReference type="Gene3D" id="3.40.50.10810">
    <property type="entry name" value="Tandem AAA-ATPase domain"/>
    <property type="match status" value="2"/>
</dbReference>
<feature type="domain" description="Helicase C-terminal" evidence="11">
    <location>
        <begin position="1265"/>
        <end position="1430"/>
    </location>
</feature>
<feature type="domain" description="RING-type" evidence="9">
    <location>
        <begin position="1163"/>
        <end position="1201"/>
    </location>
</feature>
<evidence type="ECO:0000256" key="7">
    <source>
        <dbReference type="PROSITE-ProRule" id="PRU00175"/>
    </source>
</evidence>
<evidence type="ECO:0000256" key="4">
    <source>
        <dbReference type="ARBA" id="ARBA00022801"/>
    </source>
</evidence>
<sequence length="1455" mass="167084">MTHKGAMPISKEVSTEIETFHHRVALHYIQLGAPKAHHKRPRDEIDGSTIDAAVEAGIPDPTYITIGETAITGSSPWSEEWSEFGDGEVPIGEVTFKLIEDKILLRTKKRNKMRDQAIGVLHITDKNNKTRHFSEEAKFVTSAFTRSKHTIWYRFAQEPILTLHIDKLEGTVNFTINYSFQYLESLYFGITYENTLKLNDIMKEIAVLPEETPKPVTAKSFYDTITDKTSNYPKSDTTPMIPEMDSTLLRFQSTTVKWMLSRENMTYNDETHSVQPAKLFNGESYLQDEDLVRQRLDQLSSGFRLVEVPSLNQRIWYNKFTGNICTQETAKKFLQREPPPDRGFGLLSEEMGLGKTVEIVSLVVLNARPLSQLKETVTNPNNLRQIPKAKTTLIICPESILPQWFEEISVHAPGLTMMIYEGATTKYGNMSPTEIATMLSQYDIVLTSYNVLSREVHNAQYNPSRAKRQRRAVSKAVDFSDVEQKYVFDDDVKKELESIYEDVGALHNLFNTERTDYSSPLVLLEFWRIVLDEVQMVGTTVSNICKTATLIPRHHVWGVSGTPIRNSIDDLNSLLSFMKVHPFADRKRWGMLLKSYTAFKDFFGAISWRHTKAMVKDDIHIPSQERIMMNVPFGTVEQNNYEELYKQFLMEVGLDEMGNPVHSEWEPSAAVHESMRAWLTQLRRTCCHASFSREAVKGRSIGFQTMENVLKAMIDDARQEKNTLERDIIVADLEIGQVYEFERKPQDALDKWMSVAEDLKKKLEEQRTFMDSNEESDTAEIAWKTYRSTLELLHRAYFFIGSAHYQLYTPPIDILVPGIAAQFALEGVDPRLFKPSYEELSELAQDVQVHRVLNREEMEHQEEERKYYAMAQELRRQLLAEPIKNVNMSFDRLNDDFSLSLVTLDGIMSFEKLEFSEYRMKLSRVVDQLNLQAEVLNRWLKEMKKILSTPLLDTVTDPSGDEYEGSLYNQEHLSLLLTHIQRAITDRYTLVNGSTSVVSVEKVEDTSTTGALFDHEFSQKLQEDYPKLLVEDSLKDLVVASRSLLGLYENSREGRYFADLVMKAKNVFDSQRKTVEEFQSKFRIYNSVYNLKITYFRRLQEISDNVRAFNSTTHQRFDVQDQLFSLKRAITTKRDQITHITGRLRFLESLGDSSSLDEKDKICCICRGVITIGSLTPCGHRYCKECLSTWLHSKLTCPICNSRVRREDVYNFTFNREDIVVSHGGFSSDGTNKELSQLYTTMDNTTLAKLNEIPLKYDYGSKVNAIVRQVLWLKKRNPYVQIVVFSQWGQFLDLLGNSLSHNGIQHLGSKNTLKKNGGQSGKALMSTVSVFKKDPNITCFLLNAKADASGLNLVNATHVFLCEPLVQAALELQAISRIHRIGQKKTTTVWTFTVQETVEESILLLSARKRLEFKEQLESDELAKNTKKLVETNGERVEDKDLWNSFFSHKIGQLV</sequence>
<dbReference type="Gene3D" id="3.40.50.300">
    <property type="entry name" value="P-loop containing nucleotide triphosphate hydrolases"/>
    <property type="match status" value="1"/>
</dbReference>
<evidence type="ECO:0000256" key="1">
    <source>
        <dbReference type="ARBA" id="ARBA00022723"/>
    </source>
</evidence>
<feature type="coiled-coil region" evidence="8">
    <location>
        <begin position="707"/>
        <end position="734"/>
    </location>
</feature>
<name>A0A1V2L652_CYBFA</name>
<evidence type="ECO:0000256" key="6">
    <source>
        <dbReference type="ARBA" id="ARBA00022840"/>
    </source>
</evidence>
<dbReference type="GO" id="GO:0000209">
    <property type="term" value="P:protein polyubiquitination"/>
    <property type="evidence" value="ECO:0007669"/>
    <property type="project" value="TreeGrafter"/>
</dbReference>
<evidence type="ECO:0000313" key="12">
    <source>
        <dbReference type="EMBL" id="ONH67392.1"/>
    </source>
</evidence>
<dbReference type="Pfam" id="PF13639">
    <property type="entry name" value="zf-RING_2"/>
    <property type="match status" value="1"/>
</dbReference>
<keyword evidence="3 7" id="KW-0863">Zinc-finger</keyword>
<keyword evidence="4" id="KW-0378">Hydrolase</keyword>
<keyword evidence="1" id="KW-0479">Metal-binding</keyword>
<dbReference type="CDD" id="cd18793">
    <property type="entry name" value="SF2_C_SNF"/>
    <property type="match status" value="1"/>
</dbReference>
<dbReference type="EMBL" id="MPUK01000004">
    <property type="protein sequence ID" value="ONH67392.1"/>
    <property type="molecule type" value="Genomic_DNA"/>
</dbReference>
<dbReference type="GO" id="GO:0005524">
    <property type="term" value="F:ATP binding"/>
    <property type="evidence" value="ECO:0007669"/>
    <property type="project" value="InterPro"/>
</dbReference>
<keyword evidence="6" id="KW-0067">ATP-binding</keyword>
<dbReference type="InterPro" id="IPR017907">
    <property type="entry name" value="Znf_RING_CS"/>
</dbReference>
<evidence type="ECO:0000256" key="5">
    <source>
        <dbReference type="ARBA" id="ARBA00022833"/>
    </source>
</evidence>
<gene>
    <name evidence="12" type="ORF">BON22_2336</name>
</gene>
<evidence type="ECO:0000259" key="11">
    <source>
        <dbReference type="PROSITE" id="PS51194"/>
    </source>
</evidence>
<dbReference type="SMART" id="SM00184">
    <property type="entry name" value="RING"/>
    <property type="match status" value="1"/>
</dbReference>
<dbReference type="Proteomes" id="UP000189513">
    <property type="component" value="Unassembled WGS sequence"/>
</dbReference>
<dbReference type="InterPro" id="IPR052583">
    <property type="entry name" value="ATP-helicase/E3_Ub-Ligase"/>
</dbReference>
<dbReference type="PANTHER" id="PTHR45865">
    <property type="entry name" value="E3 UBIQUITIN-PROTEIN LIGASE SHPRH FAMILY MEMBER"/>
    <property type="match status" value="1"/>
</dbReference>
<organism evidence="12 13">
    <name type="scientific">Cyberlindnera fabianii</name>
    <name type="common">Yeast</name>
    <name type="synonym">Hansenula fabianii</name>
    <dbReference type="NCBI Taxonomy" id="36022"/>
    <lineage>
        <taxon>Eukaryota</taxon>
        <taxon>Fungi</taxon>
        <taxon>Dikarya</taxon>
        <taxon>Ascomycota</taxon>
        <taxon>Saccharomycotina</taxon>
        <taxon>Saccharomycetes</taxon>
        <taxon>Phaffomycetales</taxon>
        <taxon>Phaffomycetaceae</taxon>
        <taxon>Cyberlindnera</taxon>
    </lineage>
</organism>